<evidence type="ECO:0000313" key="3">
    <source>
        <dbReference type="Proteomes" id="UP000188879"/>
    </source>
</evidence>
<dbReference type="Proteomes" id="UP000188879">
    <property type="component" value="Unassembled WGS sequence"/>
</dbReference>
<sequence>MAATPDPTPISPARVRRLGWTLLVVGGPLLLLIILFALPLLGNLVGLLTLPKVAECSQQAGTFTHCWLWGEDVAEIVNGYAIGIFLAGLINPMLFMKLLAIYLHPLLVLAWAVLSLWLTAKWLKGRKALKAGK</sequence>
<feature type="transmembrane region" description="Helical" evidence="1">
    <location>
        <begin position="20"/>
        <end position="41"/>
    </location>
</feature>
<protein>
    <submittedName>
        <fullName evidence="2">Uncharacterized protein</fullName>
    </submittedName>
</protein>
<organism evidence="2 3">
    <name type="scientific">Teichococcus deserti</name>
    <dbReference type="NCBI Taxonomy" id="1817963"/>
    <lineage>
        <taxon>Bacteria</taxon>
        <taxon>Pseudomonadati</taxon>
        <taxon>Pseudomonadota</taxon>
        <taxon>Alphaproteobacteria</taxon>
        <taxon>Acetobacterales</taxon>
        <taxon>Roseomonadaceae</taxon>
        <taxon>Roseomonas</taxon>
    </lineage>
</organism>
<proteinExistence type="predicted"/>
<feature type="transmembrane region" description="Helical" evidence="1">
    <location>
        <begin position="99"/>
        <end position="120"/>
    </location>
</feature>
<evidence type="ECO:0000256" key="1">
    <source>
        <dbReference type="SAM" id="Phobius"/>
    </source>
</evidence>
<dbReference type="AlphaFoldDB" id="A0A1V2GZG3"/>
<keyword evidence="1" id="KW-0472">Membrane</keyword>
<keyword evidence="3" id="KW-1185">Reference proteome</keyword>
<dbReference type="EMBL" id="MLCO01000188">
    <property type="protein sequence ID" value="ONG50440.1"/>
    <property type="molecule type" value="Genomic_DNA"/>
</dbReference>
<keyword evidence="1" id="KW-0812">Transmembrane</keyword>
<name>A0A1V2GZG3_9PROT</name>
<evidence type="ECO:0000313" key="2">
    <source>
        <dbReference type="EMBL" id="ONG50440.1"/>
    </source>
</evidence>
<reference evidence="2 3" key="1">
    <citation type="submission" date="2016-10" db="EMBL/GenBank/DDBJ databases">
        <title>Draft Genome sequence of Roseomonas sp. strain M3.</title>
        <authorList>
            <person name="Subhash Y."/>
            <person name="Lee S."/>
        </authorList>
    </citation>
    <scope>NUCLEOTIDE SEQUENCE [LARGE SCALE GENOMIC DNA]</scope>
    <source>
        <strain evidence="2 3">M3</strain>
    </source>
</reference>
<dbReference type="OrthoDB" id="9979986at2"/>
<keyword evidence="1" id="KW-1133">Transmembrane helix</keyword>
<gene>
    <name evidence="2" type="ORF">BKE38_18120</name>
</gene>
<comment type="caution">
    <text evidence="2">The sequence shown here is derived from an EMBL/GenBank/DDBJ whole genome shotgun (WGS) entry which is preliminary data.</text>
</comment>
<dbReference type="RefSeq" id="WP_076958723.1">
    <property type="nucleotide sequence ID" value="NZ_MLCO01000188.1"/>
</dbReference>
<accession>A0A1V2GZG3</accession>